<dbReference type="PANTHER" id="PTHR42818:SF1">
    <property type="entry name" value="SULFOPYRUVATE DECARBOXYLASE"/>
    <property type="match status" value="1"/>
</dbReference>
<gene>
    <name evidence="4" type="ORF">H0921_01350</name>
</gene>
<dbReference type="AlphaFoldDB" id="A0A7V8VB63"/>
<feature type="domain" description="Thiamine pyrophosphate enzyme TPP-binding" evidence="3">
    <location>
        <begin position="44"/>
        <end position="155"/>
    </location>
</feature>
<protein>
    <recommendedName>
        <fullName evidence="3">Thiamine pyrophosphate enzyme TPP-binding domain-containing protein</fullName>
    </recommendedName>
</protein>
<dbReference type="GO" id="GO:0030976">
    <property type="term" value="F:thiamine pyrophosphate binding"/>
    <property type="evidence" value="ECO:0007669"/>
    <property type="project" value="InterPro"/>
</dbReference>
<dbReference type="GO" id="GO:0044281">
    <property type="term" value="P:small molecule metabolic process"/>
    <property type="evidence" value="ECO:0007669"/>
    <property type="project" value="UniProtKB-ARBA"/>
</dbReference>
<name>A0A7V8VB63_9BACT</name>
<evidence type="ECO:0000313" key="5">
    <source>
        <dbReference type="Proteomes" id="UP000542342"/>
    </source>
</evidence>
<keyword evidence="5" id="KW-1185">Reference proteome</keyword>
<evidence type="ECO:0000313" key="4">
    <source>
        <dbReference type="EMBL" id="MBA2224803.1"/>
    </source>
</evidence>
<dbReference type="InterPro" id="IPR051818">
    <property type="entry name" value="TPP_dependent_decarboxylase"/>
</dbReference>
<dbReference type="Proteomes" id="UP000542342">
    <property type="component" value="Unassembled WGS sequence"/>
</dbReference>
<dbReference type="GO" id="GO:0016831">
    <property type="term" value="F:carboxy-lyase activity"/>
    <property type="evidence" value="ECO:0007669"/>
    <property type="project" value="UniProtKB-KW"/>
</dbReference>
<dbReference type="InterPro" id="IPR011766">
    <property type="entry name" value="TPP_enzyme_TPP-bd"/>
</dbReference>
<sequence length="189" mass="20485">MMHPKEALEVLACNRGEHVVITTMGTVALWPEFSDTARDFHYLPSSMGEAVPLALGLCLARPELKVAVLVGDGGLLMNLGCLVTAAQYSVPLRIILVDNGLYEVTGGQPVANARRTDFARIAQGAGIPRVYTCATLEQWQQSAPAALAGPGPVFIWWQVQGERGRTTPAPPRPMPEQIRRLRSLWSATV</sequence>
<dbReference type="RefSeq" id="WP_194536221.1">
    <property type="nucleotide sequence ID" value="NZ_JACEFB010000001.1"/>
</dbReference>
<evidence type="ECO:0000256" key="2">
    <source>
        <dbReference type="ARBA" id="ARBA00023239"/>
    </source>
</evidence>
<keyword evidence="2" id="KW-0456">Lyase</keyword>
<evidence type="ECO:0000259" key="3">
    <source>
        <dbReference type="Pfam" id="PF02775"/>
    </source>
</evidence>
<reference evidence="4 5" key="1">
    <citation type="submission" date="2020-07" db="EMBL/GenBank/DDBJ databases">
        <title>Thermogemmata thermophila gen. nov., sp. nov., a novel moderate thermophilic planctomycete from a Kamchatka hot spring.</title>
        <authorList>
            <person name="Elcheninov A.G."/>
            <person name="Podosokorskaya O.A."/>
            <person name="Kovaleva O.L."/>
            <person name="Novikov A."/>
            <person name="Bonch-Osmolovskaya E.A."/>
            <person name="Toshchakov S.V."/>
            <person name="Kublanov I.V."/>
        </authorList>
    </citation>
    <scope>NUCLEOTIDE SEQUENCE [LARGE SCALE GENOMIC DNA]</scope>
    <source>
        <strain evidence="4 5">2918</strain>
    </source>
</reference>
<dbReference type="Gene3D" id="3.40.50.970">
    <property type="match status" value="1"/>
</dbReference>
<proteinExistence type="predicted"/>
<dbReference type="SUPFAM" id="SSF52518">
    <property type="entry name" value="Thiamin diphosphate-binding fold (THDP-binding)"/>
    <property type="match status" value="1"/>
</dbReference>
<accession>A0A7V8VB63</accession>
<evidence type="ECO:0000256" key="1">
    <source>
        <dbReference type="ARBA" id="ARBA00022793"/>
    </source>
</evidence>
<comment type="caution">
    <text evidence="4">The sequence shown here is derived from an EMBL/GenBank/DDBJ whole genome shotgun (WGS) entry which is preliminary data.</text>
</comment>
<dbReference type="Pfam" id="PF02775">
    <property type="entry name" value="TPP_enzyme_C"/>
    <property type="match status" value="1"/>
</dbReference>
<dbReference type="PANTHER" id="PTHR42818">
    <property type="entry name" value="SULFOPYRUVATE DECARBOXYLASE SUBUNIT ALPHA"/>
    <property type="match status" value="1"/>
</dbReference>
<organism evidence="4 5">
    <name type="scientific">Thermogemmata fonticola</name>
    <dbReference type="NCBI Taxonomy" id="2755323"/>
    <lineage>
        <taxon>Bacteria</taxon>
        <taxon>Pseudomonadati</taxon>
        <taxon>Planctomycetota</taxon>
        <taxon>Planctomycetia</taxon>
        <taxon>Gemmatales</taxon>
        <taxon>Gemmataceae</taxon>
        <taxon>Thermogemmata</taxon>
    </lineage>
</organism>
<dbReference type="EMBL" id="JACEFB010000001">
    <property type="protein sequence ID" value="MBA2224803.1"/>
    <property type="molecule type" value="Genomic_DNA"/>
</dbReference>
<keyword evidence="1" id="KW-0210">Decarboxylase</keyword>
<dbReference type="InterPro" id="IPR029061">
    <property type="entry name" value="THDP-binding"/>
</dbReference>